<dbReference type="KEGG" id="emo:DM558_06205"/>
<gene>
    <name evidence="2" type="ORF">DM558_06205</name>
</gene>
<name>A0A3S9XD85_9GAMM</name>
<feature type="chain" id="PRO_5019433236" evidence="1">
    <location>
        <begin position="22"/>
        <end position="164"/>
    </location>
</feature>
<dbReference type="EMBL" id="CP029822">
    <property type="protein sequence ID" value="AZS50392.1"/>
    <property type="molecule type" value="Genomic_DNA"/>
</dbReference>
<evidence type="ECO:0000313" key="3">
    <source>
        <dbReference type="Proteomes" id="UP000273143"/>
    </source>
</evidence>
<dbReference type="Proteomes" id="UP000273143">
    <property type="component" value="Chromosome"/>
</dbReference>
<proteinExistence type="predicted"/>
<evidence type="ECO:0000256" key="1">
    <source>
        <dbReference type="SAM" id="SignalP"/>
    </source>
</evidence>
<dbReference type="PROSITE" id="PS51257">
    <property type="entry name" value="PROKAR_LIPOPROTEIN"/>
    <property type="match status" value="1"/>
</dbReference>
<keyword evidence="3" id="KW-1185">Reference proteome</keyword>
<feature type="signal peptide" evidence="1">
    <location>
        <begin position="1"/>
        <end position="21"/>
    </location>
</feature>
<protein>
    <submittedName>
        <fullName evidence="2">Uncharacterized protein</fullName>
    </submittedName>
</protein>
<dbReference type="AlphaFoldDB" id="A0A3S9XD85"/>
<accession>A0A3S9XD85</accession>
<organism evidence="2 3">
    <name type="scientific">Entomomonas moraniae</name>
    <dbReference type="NCBI Taxonomy" id="2213226"/>
    <lineage>
        <taxon>Bacteria</taxon>
        <taxon>Pseudomonadati</taxon>
        <taxon>Pseudomonadota</taxon>
        <taxon>Gammaproteobacteria</taxon>
        <taxon>Pseudomonadales</taxon>
        <taxon>Pseudomonadaceae</taxon>
        <taxon>Entomomonas</taxon>
    </lineage>
</organism>
<sequence>MPKIIISTLLVLLACSGLSMANECKIKEISPKEESNSYTFKNIVSKGLALYSPIPIGTIAASDGVVLILERENLIGIFTIQKDFITKGTIEKTIQEAYYYDCSEPIININKPDYKIYIIEQKGTLDDRPRTTAFVLTDKYKDLFYLISFTGFSKDEVVQMLTRK</sequence>
<keyword evidence="1" id="KW-0732">Signal</keyword>
<dbReference type="RefSeq" id="WP_127162711.1">
    <property type="nucleotide sequence ID" value="NZ_CP029822.1"/>
</dbReference>
<evidence type="ECO:0000313" key="2">
    <source>
        <dbReference type="EMBL" id="AZS50392.1"/>
    </source>
</evidence>
<reference evidence="3" key="1">
    <citation type="submission" date="2018-06" db="EMBL/GenBank/DDBJ databases">
        <title>Complete genome of Pseudomonas insecticola strain QZS01.</title>
        <authorList>
            <person name="Wang J."/>
            <person name="Su Q."/>
        </authorList>
    </citation>
    <scope>NUCLEOTIDE SEQUENCE [LARGE SCALE GENOMIC DNA]</scope>
    <source>
        <strain evidence="3">QZS01</strain>
    </source>
</reference>